<dbReference type="PANTHER" id="PTHR48000">
    <property type="entry name" value="OS09G0431300 PROTEIN"/>
    <property type="match status" value="1"/>
</dbReference>
<organism evidence="9 10">
    <name type="scientific">Hibiscus sabdariffa</name>
    <name type="common">roselle</name>
    <dbReference type="NCBI Taxonomy" id="183260"/>
    <lineage>
        <taxon>Eukaryota</taxon>
        <taxon>Viridiplantae</taxon>
        <taxon>Streptophyta</taxon>
        <taxon>Embryophyta</taxon>
        <taxon>Tracheophyta</taxon>
        <taxon>Spermatophyta</taxon>
        <taxon>Magnoliopsida</taxon>
        <taxon>eudicotyledons</taxon>
        <taxon>Gunneridae</taxon>
        <taxon>Pentapetalae</taxon>
        <taxon>rosids</taxon>
        <taxon>malvids</taxon>
        <taxon>Malvales</taxon>
        <taxon>Malvaceae</taxon>
        <taxon>Malvoideae</taxon>
        <taxon>Hibiscus</taxon>
    </lineage>
</organism>
<dbReference type="PROSITE" id="PS51294">
    <property type="entry name" value="HTH_MYB"/>
    <property type="match status" value="1"/>
</dbReference>
<evidence type="ECO:0000256" key="5">
    <source>
        <dbReference type="ARBA" id="ARBA00023163"/>
    </source>
</evidence>
<keyword evidence="2" id="KW-0677">Repeat</keyword>
<keyword evidence="3" id="KW-0805">Transcription regulation</keyword>
<dbReference type="Gene3D" id="1.10.10.60">
    <property type="entry name" value="Homeodomain-like"/>
    <property type="match status" value="1"/>
</dbReference>
<evidence type="ECO:0000256" key="7">
    <source>
        <dbReference type="SAM" id="MobiDB-lite"/>
    </source>
</evidence>
<accession>A0ABR2DPW9</accession>
<keyword evidence="6" id="KW-0539">Nucleus</keyword>
<evidence type="ECO:0000256" key="6">
    <source>
        <dbReference type="ARBA" id="ARBA00023242"/>
    </source>
</evidence>
<comment type="subcellular location">
    <subcellularLocation>
        <location evidence="1">Nucleus</location>
    </subcellularLocation>
</comment>
<evidence type="ECO:0000256" key="4">
    <source>
        <dbReference type="ARBA" id="ARBA00023125"/>
    </source>
</evidence>
<evidence type="ECO:0000259" key="8">
    <source>
        <dbReference type="PROSITE" id="PS51294"/>
    </source>
</evidence>
<dbReference type="InterPro" id="IPR017930">
    <property type="entry name" value="Myb_dom"/>
</dbReference>
<feature type="domain" description="HTH myb-type" evidence="8">
    <location>
        <begin position="1"/>
        <end position="34"/>
    </location>
</feature>
<keyword evidence="10" id="KW-1185">Reference proteome</keyword>
<feature type="region of interest" description="Disordered" evidence="7">
    <location>
        <begin position="127"/>
        <end position="147"/>
    </location>
</feature>
<dbReference type="InterPro" id="IPR001005">
    <property type="entry name" value="SANT/Myb"/>
</dbReference>
<gene>
    <name evidence="9" type="ORF">V6N12_025805</name>
</gene>
<evidence type="ECO:0000313" key="10">
    <source>
        <dbReference type="Proteomes" id="UP001472677"/>
    </source>
</evidence>
<dbReference type="CDD" id="cd00167">
    <property type="entry name" value="SANT"/>
    <property type="match status" value="1"/>
</dbReference>
<reference evidence="9 10" key="1">
    <citation type="journal article" date="2024" name="G3 (Bethesda)">
        <title>Genome assembly of Hibiscus sabdariffa L. provides insights into metabolisms of medicinal natural products.</title>
        <authorList>
            <person name="Kim T."/>
        </authorList>
    </citation>
    <scope>NUCLEOTIDE SEQUENCE [LARGE SCALE GENOMIC DNA]</scope>
    <source>
        <strain evidence="9">TK-2024</strain>
        <tissue evidence="9">Old leaves</tissue>
    </source>
</reference>
<proteinExistence type="predicted"/>
<evidence type="ECO:0000256" key="1">
    <source>
        <dbReference type="ARBA" id="ARBA00004123"/>
    </source>
</evidence>
<keyword evidence="5" id="KW-0804">Transcription</keyword>
<dbReference type="EMBL" id="JBBPBM010000023">
    <property type="protein sequence ID" value="KAK8544946.1"/>
    <property type="molecule type" value="Genomic_DNA"/>
</dbReference>
<dbReference type="InterPro" id="IPR009057">
    <property type="entry name" value="Homeodomain-like_sf"/>
</dbReference>
<evidence type="ECO:0000313" key="9">
    <source>
        <dbReference type="EMBL" id="KAK8544946.1"/>
    </source>
</evidence>
<dbReference type="PANTHER" id="PTHR48000:SF72">
    <property type="entry name" value="TRANSCRIPTION FACTOR RAX2-LIKE"/>
    <property type="match status" value="1"/>
</dbReference>
<protein>
    <recommendedName>
        <fullName evidence="8">HTH myb-type domain-containing protein</fullName>
    </recommendedName>
</protein>
<name>A0ABR2DPW9_9ROSI</name>
<feature type="compositionally biased region" description="Basic and acidic residues" evidence="7">
    <location>
        <begin position="130"/>
        <end position="147"/>
    </location>
</feature>
<comment type="caution">
    <text evidence="9">The sequence shown here is derived from an EMBL/GenBank/DDBJ whole genome shotgun (WGS) entry which is preliminary data.</text>
</comment>
<dbReference type="SUPFAM" id="SSF46689">
    <property type="entry name" value="Homeodomain-like"/>
    <property type="match status" value="1"/>
</dbReference>
<dbReference type="Proteomes" id="UP001472677">
    <property type="component" value="Unassembled WGS sequence"/>
</dbReference>
<sequence length="205" mass="23355">MQYRRWSIIASQLPGRTDINDIKNYWNTKLKKKLMAMTSTCQPQRKAPPFSSSSHQLPPVSSLYKDYTPICWSLSSIEPMSSGQAGLLNRDNTGCALIQTPESLVSHMQYYPMKENFIMFGSEPSCTSSDGREMKQEDTSNDHGYEDDQRFMLNNGGENVKPWSENPLDYNLEGVKHVVSSSGNNWCDNSFIDEIENNTQEKVVY</sequence>
<keyword evidence="4" id="KW-0238">DNA-binding</keyword>
<evidence type="ECO:0000256" key="3">
    <source>
        <dbReference type="ARBA" id="ARBA00023015"/>
    </source>
</evidence>
<evidence type="ECO:0000256" key="2">
    <source>
        <dbReference type="ARBA" id="ARBA00022737"/>
    </source>
</evidence>